<keyword evidence="7 11" id="KW-0648">Protein biosynthesis</keyword>
<organism evidence="13 14">
    <name type="scientific">Hippea maritima (strain ATCC 700847 / DSM 10411 / MH2)</name>
    <dbReference type="NCBI Taxonomy" id="760142"/>
    <lineage>
        <taxon>Bacteria</taxon>
        <taxon>Pseudomonadati</taxon>
        <taxon>Campylobacterota</taxon>
        <taxon>Desulfurellia</taxon>
        <taxon>Desulfurellales</taxon>
        <taxon>Hippeaceae</taxon>
        <taxon>Hippea</taxon>
    </lineage>
</organism>
<protein>
    <recommendedName>
        <fullName evidence="3 11">Aspartyl/glutamyl-tRNA(Asn/Gln) amidotransferase subunit B</fullName>
        <shortName evidence="11">Asp/Glu-ADT subunit B</shortName>
        <ecNumber evidence="11">6.3.5.-</ecNumber>
    </recommendedName>
</protein>
<evidence type="ECO:0000256" key="7">
    <source>
        <dbReference type="ARBA" id="ARBA00022917"/>
    </source>
</evidence>
<dbReference type="HOGENOM" id="CLU_019240_0_0_7"/>
<dbReference type="InterPro" id="IPR042114">
    <property type="entry name" value="GatB_C_1"/>
</dbReference>
<dbReference type="NCBIfam" id="NF004014">
    <property type="entry name" value="PRK05477.1-4"/>
    <property type="match status" value="1"/>
</dbReference>
<evidence type="ECO:0000256" key="1">
    <source>
        <dbReference type="ARBA" id="ARBA00005306"/>
    </source>
</evidence>
<dbReference type="GO" id="GO:0006412">
    <property type="term" value="P:translation"/>
    <property type="evidence" value="ECO:0007669"/>
    <property type="project" value="UniProtKB-UniRule"/>
</dbReference>
<keyword evidence="5 11" id="KW-0547">Nucleotide-binding</keyword>
<dbReference type="Gene3D" id="1.10.10.410">
    <property type="match status" value="1"/>
</dbReference>
<keyword evidence="13" id="KW-0808">Transferase</keyword>
<evidence type="ECO:0000313" key="13">
    <source>
        <dbReference type="EMBL" id="AEA33487.1"/>
    </source>
</evidence>
<dbReference type="NCBIfam" id="TIGR00133">
    <property type="entry name" value="gatB"/>
    <property type="match status" value="1"/>
</dbReference>
<dbReference type="SUPFAM" id="SSF89095">
    <property type="entry name" value="GatB/YqeY motif"/>
    <property type="match status" value="1"/>
</dbReference>
<proteinExistence type="inferred from homology"/>
<dbReference type="PANTHER" id="PTHR11659:SF0">
    <property type="entry name" value="GLUTAMYL-TRNA(GLN) AMIDOTRANSFERASE SUBUNIT B, MITOCHONDRIAL"/>
    <property type="match status" value="1"/>
</dbReference>
<evidence type="ECO:0000256" key="4">
    <source>
        <dbReference type="ARBA" id="ARBA00022598"/>
    </source>
</evidence>
<evidence type="ECO:0000256" key="8">
    <source>
        <dbReference type="ARBA" id="ARBA00024799"/>
    </source>
</evidence>
<comment type="function">
    <text evidence="8 11">Allows the formation of correctly charged Asn-tRNA(Asn) or Gln-tRNA(Gln) through the transamidation of misacylated Asp-tRNA(Asn) or Glu-tRNA(Gln) in organisms which lack either or both of asparaginyl-tRNA or glutaminyl-tRNA synthetases. The reaction takes place in the presence of glutamine and ATP through an activated phospho-Asp-tRNA(Asn) or phospho-Glu-tRNA(Gln).</text>
</comment>
<dbReference type="Proteomes" id="UP000008139">
    <property type="component" value="Chromosome"/>
</dbReference>
<evidence type="ECO:0000256" key="9">
    <source>
        <dbReference type="ARBA" id="ARBA00047380"/>
    </source>
</evidence>
<evidence type="ECO:0000256" key="6">
    <source>
        <dbReference type="ARBA" id="ARBA00022840"/>
    </source>
</evidence>
<dbReference type="PANTHER" id="PTHR11659">
    <property type="entry name" value="GLUTAMYL-TRNA GLN AMIDOTRANSFERASE SUBUNIT B MITOCHONDRIAL AND PROKARYOTIC PET112-RELATED"/>
    <property type="match status" value="1"/>
</dbReference>
<dbReference type="GO" id="GO:0070681">
    <property type="term" value="P:glutaminyl-tRNAGln biosynthesis via transamidation"/>
    <property type="evidence" value="ECO:0007669"/>
    <property type="project" value="TreeGrafter"/>
</dbReference>
<evidence type="ECO:0000256" key="3">
    <source>
        <dbReference type="ARBA" id="ARBA00016923"/>
    </source>
</evidence>
<dbReference type="GO" id="GO:0050566">
    <property type="term" value="F:asparaginyl-tRNA synthase (glutamine-hydrolyzing) activity"/>
    <property type="evidence" value="ECO:0007669"/>
    <property type="project" value="RHEA"/>
</dbReference>
<dbReference type="InterPro" id="IPR017959">
    <property type="entry name" value="Asn/Gln-tRNA_amidoTrfase_suB/E"/>
</dbReference>
<dbReference type="AlphaFoldDB" id="F2LUG1"/>
<dbReference type="GO" id="GO:0050567">
    <property type="term" value="F:glutaminyl-tRNA synthase (glutamine-hydrolyzing) activity"/>
    <property type="evidence" value="ECO:0007669"/>
    <property type="project" value="UniProtKB-UniRule"/>
</dbReference>
<reference evidence="13 14" key="1">
    <citation type="journal article" date="2011" name="Stand. Genomic Sci.">
        <title>Complete genome sequence of the thermophilic sulfur-reducer Hippea maritima type strain (MH(2)).</title>
        <authorList>
            <person name="Huntemann M."/>
            <person name="Lu M."/>
            <person name="Nolan M."/>
            <person name="Lapidus A."/>
            <person name="Lucas S."/>
            <person name="Hammon N."/>
            <person name="Deshpande S."/>
            <person name="Cheng J.F."/>
            <person name="Tapia R."/>
            <person name="Han C."/>
            <person name="Goodwin L."/>
            <person name="Pitluck S."/>
            <person name="Liolios K."/>
            <person name="Pagani I."/>
            <person name="Ivanova N."/>
            <person name="Ovchinikova G."/>
            <person name="Pati A."/>
            <person name="Chen A."/>
            <person name="Palaniappan K."/>
            <person name="Land M."/>
            <person name="Hauser L."/>
            <person name="Jeffries C.D."/>
            <person name="Detter J.C."/>
            <person name="Brambilla E.M."/>
            <person name="Rohde M."/>
            <person name="Spring S."/>
            <person name="Goker M."/>
            <person name="Woyke T."/>
            <person name="Bristow J."/>
            <person name="Eisen J.A."/>
            <person name="Markowitz V."/>
            <person name="Hugenholtz P."/>
            <person name="Kyrpides N.C."/>
            <person name="Klenk H.P."/>
            <person name="Mavromatis K."/>
        </authorList>
    </citation>
    <scope>NUCLEOTIDE SEQUENCE [LARGE SCALE GENOMIC DNA]</scope>
    <source>
        <strain evidence="14">ATCC 700847 / DSM 10411 / MH2</strain>
    </source>
</reference>
<dbReference type="EMBL" id="CP002606">
    <property type="protein sequence ID" value="AEA33487.1"/>
    <property type="molecule type" value="Genomic_DNA"/>
</dbReference>
<gene>
    <name evidence="11" type="primary">gatB</name>
    <name evidence="13" type="ordered locus">Hipma_0516</name>
</gene>
<dbReference type="InterPro" id="IPR004413">
    <property type="entry name" value="GatB"/>
</dbReference>
<dbReference type="HAMAP" id="MF_00121">
    <property type="entry name" value="GatB"/>
    <property type="match status" value="1"/>
</dbReference>
<dbReference type="Gene3D" id="1.10.150.380">
    <property type="entry name" value="GatB domain, N-terminal subdomain"/>
    <property type="match status" value="1"/>
</dbReference>
<keyword evidence="6 11" id="KW-0067">ATP-binding</keyword>
<dbReference type="NCBIfam" id="NF004012">
    <property type="entry name" value="PRK05477.1-2"/>
    <property type="match status" value="1"/>
</dbReference>
<dbReference type="NCBIfam" id="NF004015">
    <property type="entry name" value="PRK05477.1-5"/>
    <property type="match status" value="1"/>
</dbReference>
<comment type="catalytic activity">
    <reaction evidence="10 11">
        <text>L-glutamyl-tRNA(Gln) + L-glutamine + ATP + H2O = L-glutaminyl-tRNA(Gln) + L-glutamate + ADP + phosphate + H(+)</text>
        <dbReference type="Rhea" id="RHEA:17521"/>
        <dbReference type="Rhea" id="RHEA-COMP:9681"/>
        <dbReference type="Rhea" id="RHEA-COMP:9684"/>
        <dbReference type="ChEBI" id="CHEBI:15377"/>
        <dbReference type="ChEBI" id="CHEBI:15378"/>
        <dbReference type="ChEBI" id="CHEBI:29985"/>
        <dbReference type="ChEBI" id="CHEBI:30616"/>
        <dbReference type="ChEBI" id="CHEBI:43474"/>
        <dbReference type="ChEBI" id="CHEBI:58359"/>
        <dbReference type="ChEBI" id="CHEBI:78520"/>
        <dbReference type="ChEBI" id="CHEBI:78521"/>
        <dbReference type="ChEBI" id="CHEBI:456216"/>
    </reaction>
</comment>
<evidence type="ECO:0000256" key="10">
    <source>
        <dbReference type="ARBA" id="ARBA00047913"/>
    </source>
</evidence>
<dbReference type="PROSITE" id="PS01234">
    <property type="entry name" value="GATB"/>
    <property type="match status" value="1"/>
</dbReference>
<dbReference type="InterPro" id="IPR018027">
    <property type="entry name" value="Asn/Gln_amidotransferase"/>
</dbReference>
<dbReference type="STRING" id="760142.Hipma_0516"/>
<accession>F2LUG1</accession>
<dbReference type="FunFam" id="1.10.150.380:FF:000001">
    <property type="entry name" value="Aspartyl/glutamyl-tRNA(Asn/Gln) amidotransferase subunit B"/>
    <property type="match status" value="1"/>
</dbReference>
<sequence length="475" mass="54165">MEFEAVIGLEVHIQLLTNTKIFCSCSTDFGAPPNTHICPVCMGMPGVLPVLNKKVLDYAIKLGLALNCKINKFSRFARKNYFYPDLPKGYQISQYELPILEGGHVEIFVNGEYKKIGLERIHMEEDAGKTIHRPDGSYVDFNRAGVPLLEIVSLPVMHSPQEAGEYLRSLRRIVRYLGICDGNMEEGSLRCDANVSIRPKGQTKLGTKTELKNMNSFRHVEKALEYEIQRQIEVVEDGGKIIQQTRLWDEKTGMTKPMRSKEEAYEYRYFPDPDLVPIFIDDEWIERIKDEVPELPRQKLERFVEEYGLKEEDARVLVEEKSLADYFEEAAKGYKKPQSIANWILSELLGYLNKENKNIEDTLIKPNHIRELVELIDSGLISGKIAKTVFGKMYETAKSPKQIVEEEGLVQITDRSQIEGIVDEVIKANPKAVEQYKSGKKNTIGFFVGQVMKKTKGKANPKLVNEILASKLEEL</sequence>
<dbReference type="InterPro" id="IPR006075">
    <property type="entry name" value="Asn/Gln-tRNA_Trfase_suB/E_cat"/>
</dbReference>
<evidence type="ECO:0000259" key="12">
    <source>
        <dbReference type="SMART" id="SM00845"/>
    </source>
</evidence>
<reference evidence="14" key="2">
    <citation type="submission" date="2011-03" db="EMBL/GenBank/DDBJ databases">
        <title>The complete genome of Hippea maritima DSM 10411.</title>
        <authorList>
            <consortium name="US DOE Joint Genome Institute (JGI-PGF)"/>
            <person name="Lucas S."/>
            <person name="Copeland A."/>
            <person name="Lapidus A."/>
            <person name="Bruce D."/>
            <person name="Goodwin L."/>
            <person name="Pitluck S."/>
            <person name="Peters L."/>
            <person name="Kyrpides N."/>
            <person name="Mavromatis K."/>
            <person name="Pagani I."/>
            <person name="Ivanova N."/>
            <person name="Mikhailova N."/>
            <person name="Lu M."/>
            <person name="Detter J.C."/>
            <person name="Tapia R."/>
            <person name="Han C."/>
            <person name="Land M."/>
            <person name="Hauser L."/>
            <person name="Markowitz V."/>
            <person name="Cheng J.-F."/>
            <person name="Hugenholtz P."/>
            <person name="Woyke T."/>
            <person name="Wu D."/>
            <person name="Spring S."/>
            <person name="Schroeder M."/>
            <person name="Brambilla E."/>
            <person name="Klenk H.-P."/>
            <person name="Eisen J.A."/>
        </authorList>
    </citation>
    <scope>NUCLEOTIDE SEQUENCE [LARGE SCALE GENOMIC DNA]</scope>
    <source>
        <strain evidence="14">ATCC 700847 / DSM 10411 / MH2</strain>
    </source>
</reference>
<dbReference type="RefSeq" id="WP_013681528.1">
    <property type="nucleotide sequence ID" value="NC_015318.1"/>
</dbReference>
<dbReference type="eggNOG" id="COG0064">
    <property type="taxonomic scope" value="Bacteria"/>
</dbReference>
<dbReference type="EC" id="6.3.5.-" evidence="11"/>
<comment type="subunit">
    <text evidence="2 11">Heterotrimer of A, B and C subunits.</text>
</comment>
<comment type="catalytic activity">
    <reaction evidence="9 11">
        <text>L-aspartyl-tRNA(Asn) + L-glutamine + ATP + H2O = L-asparaginyl-tRNA(Asn) + L-glutamate + ADP + phosphate + 2 H(+)</text>
        <dbReference type="Rhea" id="RHEA:14513"/>
        <dbReference type="Rhea" id="RHEA-COMP:9674"/>
        <dbReference type="Rhea" id="RHEA-COMP:9677"/>
        <dbReference type="ChEBI" id="CHEBI:15377"/>
        <dbReference type="ChEBI" id="CHEBI:15378"/>
        <dbReference type="ChEBI" id="CHEBI:29985"/>
        <dbReference type="ChEBI" id="CHEBI:30616"/>
        <dbReference type="ChEBI" id="CHEBI:43474"/>
        <dbReference type="ChEBI" id="CHEBI:58359"/>
        <dbReference type="ChEBI" id="CHEBI:78515"/>
        <dbReference type="ChEBI" id="CHEBI:78516"/>
        <dbReference type="ChEBI" id="CHEBI:456216"/>
    </reaction>
</comment>
<dbReference type="GO" id="GO:0005524">
    <property type="term" value="F:ATP binding"/>
    <property type="evidence" value="ECO:0007669"/>
    <property type="project" value="UniProtKB-KW"/>
</dbReference>
<evidence type="ECO:0000256" key="5">
    <source>
        <dbReference type="ARBA" id="ARBA00022741"/>
    </source>
</evidence>
<dbReference type="KEGG" id="hmr:Hipma_0516"/>
<dbReference type="SUPFAM" id="SSF55931">
    <property type="entry name" value="Glutamine synthetase/guanido kinase"/>
    <property type="match status" value="1"/>
</dbReference>
<feature type="domain" description="Asn/Gln amidotransferase" evidence="12">
    <location>
        <begin position="325"/>
        <end position="472"/>
    </location>
</feature>
<dbReference type="GO" id="GO:0016740">
    <property type="term" value="F:transferase activity"/>
    <property type="evidence" value="ECO:0007669"/>
    <property type="project" value="UniProtKB-KW"/>
</dbReference>
<dbReference type="Pfam" id="PF02637">
    <property type="entry name" value="GatB_Yqey"/>
    <property type="match status" value="1"/>
</dbReference>
<dbReference type="InterPro" id="IPR017958">
    <property type="entry name" value="Gln-tRNA_amidoTrfase_suB_CS"/>
</dbReference>
<dbReference type="FunFam" id="1.10.10.410:FF:000001">
    <property type="entry name" value="Aspartyl/glutamyl-tRNA(Asn/Gln) amidotransferase subunit B"/>
    <property type="match status" value="1"/>
</dbReference>
<evidence type="ECO:0000256" key="11">
    <source>
        <dbReference type="HAMAP-Rule" id="MF_00121"/>
    </source>
</evidence>
<keyword evidence="4 11" id="KW-0436">Ligase</keyword>
<dbReference type="InParanoid" id="F2LUG1"/>
<comment type="similarity">
    <text evidence="1 11">Belongs to the GatB/GatE family. GatB subfamily.</text>
</comment>
<dbReference type="InterPro" id="IPR014746">
    <property type="entry name" value="Gln_synth/guanido_kin_cat_dom"/>
</dbReference>
<evidence type="ECO:0000313" key="14">
    <source>
        <dbReference type="Proteomes" id="UP000008139"/>
    </source>
</evidence>
<dbReference type="Pfam" id="PF02934">
    <property type="entry name" value="GatB_N"/>
    <property type="match status" value="1"/>
</dbReference>
<dbReference type="OrthoDB" id="9804078at2"/>
<dbReference type="SMART" id="SM00845">
    <property type="entry name" value="GatB_Yqey"/>
    <property type="match status" value="1"/>
</dbReference>
<dbReference type="InterPro" id="IPR003789">
    <property type="entry name" value="Asn/Gln_tRNA_amidoTrase-B-like"/>
</dbReference>
<dbReference type="InterPro" id="IPR023168">
    <property type="entry name" value="GatB_Yqey_C_2"/>
</dbReference>
<name>F2LUG1_HIPMA</name>
<keyword evidence="14" id="KW-1185">Reference proteome</keyword>
<evidence type="ECO:0000256" key="2">
    <source>
        <dbReference type="ARBA" id="ARBA00011123"/>
    </source>
</evidence>